<sequence length="279" mass="31713">MQILQWLFKNANDTNFNTNSSKKQVVTDEEVNSQGIVLFEISGKKRNRAGKSANSSCCNILNLFKTLRRKDIAKEYFYSTIRLKRLESSRRKQQLVHCMKMKKQSLTRGLSFRRKSDSAIAKVLPVSDAVGTKNSHTEQNFSADKKEKANGDKIKTVSKMKELIRWAAAVKSQKGGKHFGQKVLHLRDRPDLKTVADDDDDQLSYDSPKISFRWDVDQNHSPISVTKNHQSIKNSPLKSTVVHIDQCPAATRKGNWVTTDSECKLPLVLLLCSRYDISN</sequence>
<proteinExistence type="predicted"/>
<reference evidence="1" key="1">
    <citation type="submission" date="2019-05" db="EMBL/GenBank/DDBJ databases">
        <title>The de novo reference genome and transcriptome assemblies of the wild tomato species Solanum chilense.</title>
        <authorList>
            <person name="Stam R."/>
            <person name="Nosenko T."/>
            <person name="Hoerger A.C."/>
            <person name="Stephan W."/>
            <person name="Seidel M.A."/>
            <person name="Kuhn J.M.M."/>
            <person name="Haberer G."/>
            <person name="Tellier A."/>
        </authorList>
    </citation>
    <scope>NUCLEOTIDE SEQUENCE</scope>
    <source>
        <tissue evidence="1">Mature leaves</tissue>
    </source>
</reference>
<dbReference type="PANTHER" id="PTHR36038">
    <property type="entry name" value="OS06G0102750 PROTEIN"/>
    <property type="match status" value="1"/>
</dbReference>
<dbReference type="AlphaFoldDB" id="A0A6N2CJE0"/>
<accession>A0A6N2CJE0</accession>
<gene>
    <name evidence="1" type="ORF">EJD97_016648</name>
</gene>
<organism evidence="1">
    <name type="scientific">Solanum chilense</name>
    <name type="common">Tomato</name>
    <name type="synonym">Lycopersicon chilense</name>
    <dbReference type="NCBI Taxonomy" id="4083"/>
    <lineage>
        <taxon>Eukaryota</taxon>
        <taxon>Viridiplantae</taxon>
        <taxon>Streptophyta</taxon>
        <taxon>Embryophyta</taxon>
        <taxon>Tracheophyta</taxon>
        <taxon>Spermatophyta</taxon>
        <taxon>Magnoliopsida</taxon>
        <taxon>eudicotyledons</taxon>
        <taxon>Gunneridae</taxon>
        <taxon>Pentapetalae</taxon>
        <taxon>asterids</taxon>
        <taxon>lamiids</taxon>
        <taxon>Solanales</taxon>
        <taxon>Solanaceae</taxon>
        <taxon>Solanoideae</taxon>
        <taxon>Solaneae</taxon>
        <taxon>Solanum</taxon>
        <taxon>Solanum subgen. Lycopersicon</taxon>
    </lineage>
</organism>
<name>A0A6N2CJE0_SOLCI</name>
<protein>
    <submittedName>
        <fullName evidence="1">Uncharacterized protein</fullName>
    </submittedName>
</protein>
<dbReference type="EMBL" id="RXGB01000044">
    <property type="protein sequence ID" value="TMX05541.1"/>
    <property type="molecule type" value="Genomic_DNA"/>
</dbReference>
<evidence type="ECO:0000313" key="1">
    <source>
        <dbReference type="EMBL" id="TMX05541.1"/>
    </source>
</evidence>
<comment type="caution">
    <text evidence="1">The sequence shown here is derived from an EMBL/GenBank/DDBJ whole genome shotgun (WGS) entry which is preliminary data.</text>
</comment>
<dbReference type="PANTHER" id="PTHR36038:SF3">
    <property type="entry name" value="OVATE FAMILY PROTEIN"/>
    <property type="match status" value="1"/>
</dbReference>